<protein>
    <submittedName>
        <fullName evidence="2">Alpha-methylacyl-CoA racemase</fullName>
    </submittedName>
</protein>
<dbReference type="AlphaFoldDB" id="A0A2T0QD84"/>
<dbReference type="InterPro" id="IPR003673">
    <property type="entry name" value="CoA-Trfase_fam_III"/>
</dbReference>
<dbReference type="Gene3D" id="3.30.1540.10">
    <property type="entry name" value="formyl-coa transferase, domain 3"/>
    <property type="match status" value="1"/>
</dbReference>
<dbReference type="SUPFAM" id="SSF89796">
    <property type="entry name" value="CoA-transferase family III (CaiB/BaiF)"/>
    <property type="match status" value="1"/>
</dbReference>
<dbReference type="Pfam" id="PF02515">
    <property type="entry name" value="CoA_transf_3"/>
    <property type="match status" value="1"/>
</dbReference>
<proteinExistence type="predicted"/>
<dbReference type="GO" id="GO:0003824">
    <property type="term" value="F:catalytic activity"/>
    <property type="evidence" value="ECO:0007669"/>
    <property type="project" value="InterPro"/>
</dbReference>
<comment type="caution">
    <text evidence="2">The sequence shown here is derived from an EMBL/GenBank/DDBJ whole genome shotgun (WGS) entry which is preliminary data.</text>
</comment>
<feature type="compositionally biased region" description="Low complexity" evidence="1">
    <location>
        <begin position="54"/>
        <end position="63"/>
    </location>
</feature>
<dbReference type="PANTHER" id="PTHR48228">
    <property type="entry name" value="SUCCINYL-COA--D-CITRAMALATE COA-TRANSFERASE"/>
    <property type="match status" value="1"/>
</dbReference>
<dbReference type="PANTHER" id="PTHR48228:SF5">
    <property type="entry name" value="ALPHA-METHYLACYL-COA RACEMASE"/>
    <property type="match status" value="1"/>
</dbReference>
<keyword evidence="3" id="KW-1185">Reference proteome</keyword>
<accession>A0A2T0QD84</accession>
<dbReference type="InterPro" id="IPR044855">
    <property type="entry name" value="CoA-Trfase_III_dom3_sf"/>
</dbReference>
<dbReference type="Gene3D" id="3.40.50.10540">
    <property type="entry name" value="Crotonobetainyl-coa:carnitine coa-transferase, domain 1"/>
    <property type="match status" value="1"/>
</dbReference>
<gene>
    <name evidence="2" type="ORF">CLV72_101409</name>
</gene>
<dbReference type="EMBL" id="PVZC01000001">
    <property type="protein sequence ID" value="PRY01813.1"/>
    <property type="molecule type" value="Genomic_DNA"/>
</dbReference>
<evidence type="ECO:0000313" key="2">
    <source>
        <dbReference type="EMBL" id="PRY01813.1"/>
    </source>
</evidence>
<name>A0A2T0QD84_9ACTN</name>
<feature type="region of interest" description="Disordered" evidence="1">
    <location>
        <begin position="348"/>
        <end position="374"/>
    </location>
</feature>
<sequence length="384" mass="40498">MGGDAHREGEDGSQVGPLDGIRVLEFAGIGPGPMAAMLLADLGADVLRVDRPEAPGADGGPAARTERPQMSHGRPVLGLDLKSPAGRDRALRLAGAADVLVEGFRPGVMERLGLGPDDCWAVNPGLVFGRMTGWGQDGPLARRVGHDLNYISLNGALHGFRRAGSAPVPPANLVGDFGGGALFLVTGVLAALIERGSSGRGQVVDAAMVDGSAFLTAMIHDDLERGLWTREPGTNYLDTGAPWYDVYECADGGHVSVGAIEDRFYAALLAGLELDPAGLPAQWDREGWPRLRAVLAERFRARSRDDWARLFEGTEACVQPVLSPSEAPGHPHIAARGSVLRRGGATFPGAAPRFSRTPGRVTRDPAEPTPSLPDTLRAWGLEDV</sequence>
<feature type="region of interest" description="Disordered" evidence="1">
    <location>
        <begin position="51"/>
        <end position="75"/>
    </location>
</feature>
<dbReference type="InterPro" id="IPR023606">
    <property type="entry name" value="CoA-Trfase_III_dom_1_sf"/>
</dbReference>
<dbReference type="Proteomes" id="UP000237846">
    <property type="component" value="Unassembled WGS sequence"/>
</dbReference>
<evidence type="ECO:0000256" key="1">
    <source>
        <dbReference type="SAM" id="MobiDB-lite"/>
    </source>
</evidence>
<organism evidence="2 3">
    <name type="scientific">Allonocardiopsis opalescens</name>
    <dbReference type="NCBI Taxonomy" id="1144618"/>
    <lineage>
        <taxon>Bacteria</taxon>
        <taxon>Bacillati</taxon>
        <taxon>Actinomycetota</taxon>
        <taxon>Actinomycetes</taxon>
        <taxon>Streptosporangiales</taxon>
        <taxon>Allonocardiopsis</taxon>
    </lineage>
</organism>
<reference evidence="2 3" key="1">
    <citation type="submission" date="2018-03" db="EMBL/GenBank/DDBJ databases">
        <title>Genomic Encyclopedia of Archaeal and Bacterial Type Strains, Phase II (KMG-II): from individual species to whole genera.</title>
        <authorList>
            <person name="Goeker M."/>
        </authorList>
    </citation>
    <scope>NUCLEOTIDE SEQUENCE [LARGE SCALE GENOMIC DNA]</scope>
    <source>
        <strain evidence="2 3">DSM 45601</strain>
    </source>
</reference>
<evidence type="ECO:0000313" key="3">
    <source>
        <dbReference type="Proteomes" id="UP000237846"/>
    </source>
</evidence>
<dbReference type="InterPro" id="IPR050509">
    <property type="entry name" value="CoA-transferase_III"/>
</dbReference>